<evidence type="ECO:0000313" key="1">
    <source>
        <dbReference type="EMBL" id="SDN09153.1"/>
    </source>
</evidence>
<protein>
    <submittedName>
        <fullName evidence="1">Uncharacterized protein</fullName>
    </submittedName>
</protein>
<proteinExistence type="predicted"/>
<gene>
    <name evidence="1" type="ORF">SAMN05216498_1433</name>
</gene>
<accession>A0A1G9YL07</accession>
<dbReference type="RefSeq" id="WP_093855910.1">
    <property type="nucleotide sequence ID" value="NZ_BJVZ01000031.1"/>
</dbReference>
<name>A0A1G9YL07_9BACI</name>
<dbReference type="Proteomes" id="UP000199334">
    <property type="component" value="Unassembled WGS sequence"/>
</dbReference>
<dbReference type="EMBL" id="FNIG01000002">
    <property type="protein sequence ID" value="SDN09153.1"/>
    <property type="molecule type" value="Genomic_DNA"/>
</dbReference>
<keyword evidence="2" id="KW-1185">Reference proteome</keyword>
<sequence length="71" mass="8612">MSEELKLILLKAKQMDKWVPMNLLKPYEVDSVNLWRLEDKGMLWIKQHEKAGYLLKLTLKGYYYLNHDEEE</sequence>
<reference evidence="1 2" key="1">
    <citation type="submission" date="2016-10" db="EMBL/GenBank/DDBJ databases">
        <authorList>
            <person name="de Groot N.N."/>
        </authorList>
    </citation>
    <scope>NUCLEOTIDE SEQUENCE [LARGE SCALE GENOMIC DNA]</scope>
    <source>
        <strain evidence="1 2">CGMCC 1.3442</strain>
    </source>
</reference>
<dbReference type="STRING" id="237069.SAMN05216498_1433"/>
<evidence type="ECO:0000313" key="2">
    <source>
        <dbReference type="Proteomes" id="UP000199334"/>
    </source>
</evidence>
<dbReference type="AlphaFoldDB" id="A0A1G9YL07"/>
<organism evidence="1 2">
    <name type="scientific">Tenuibacillus multivorans</name>
    <dbReference type="NCBI Taxonomy" id="237069"/>
    <lineage>
        <taxon>Bacteria</taxon>
        <taxon>Bacillati</taxon>
        <taxon>Bacillota</taxon>
        <taxon>Bacilli</taxon>
        <taxon>Bacillales</taxon>
        <taxon>Bacillaceae</taxon>
        <taxon>Tenuibacillus</taxon>
    </lineage>
</organism>